<dbReference type="InterPro" id="IPR020556">
    <property type="entry name" value="Amidase_CS"/>
</dbReference>
<evidence type="ECO:0000256" key="3">
    <source>
        <dbReference type="ARBA" id="ARBA00012922"/>
    </source>
</evidence>
<comment type="similarity">
    <text evidence="2">Belongs to the amidase family.</text>
</comment>
<evidence type="ECO:0000256" key="4">
    <source>
        <dbReference type="ARBA" id="ARBA00022801"/>
    </source>
</evidence>
<reference evidence="8" key="1">
    <citation type="submission" date="2021-09" db="EMBL/GenBank/DDBJ databases">
        <title>A high-quality genome of the endoparasitic fungus Hirsutella rhossiliensis with a comparison of Hirsutella genomes reveals transposable elements contributing to genome size variation.</title>
        <authorList>
            <person name="Lin R."/>
            <person name="Jiao Y."/>
            <person name="Sun X."/>
            <person name="Ling J."/>
            <person name="Xie B."/>
            <person name="Cheng X."/>
        </authorList>
    </citation>
    <scope>NUCLEOTIDE SEQUENCE</scope>
    <source>
        <strain evidence="8">HR02</strain>
    </source>
</reference>
<proteinExistence type="inferred from homology"/>
<keyword evidence="4" id="KW-0378">Hydrolase</keyword>
<accession>A0A9P8N8I4</accession>
<keyword evidence="9" id="KW-1185">Reference proteome</keyword>
<evidence type="ECO:0000256" key="5">
    <source>
        <dbReference type="PIRSR" id="PIRSR001221-1"/>
    </source>
</evidence>
<dbReference type="Proteomes" id="UP000824596">
    <property type="component" value="Unassembled WGS sequence"/>
</dbReference>
<dbReference type="PIRSF" id="PIRSF001221">
    <property type="entry name" value="Amidase_fungi"/>
    <property type="match status" value="1"/>
</dbReference>
<comment type="catalytic activity">
    <reaction evidence="1">
        <text>a monocarboxylic acid amide + H2O = a monocarboxylate + NH4(+)</text>
        <dbReference type="Rhea" id="RHEA:12020"/>
        <dbReference type="ChEBI" id="CHEBI:15377"/>
        <dbReference type="ChEBI" id="CHEBI:28938"/>
        <dbReference type="ChEBI" id="CHEBI:35757"/>
        <dbReference type="ChEBI" id="CHEBI:83628"/>
        <dbReference type="EC" id="3.5.1.4"/>
    </reaction>
</comment>
<evidence type="ECO:0000256" key="1">
    <source>
        <dbReference type="ARBA" id="ARBA00001311"/>
    </source>
</evidence>
<name>A0A9P8N8I4_9HYPO</name>
<evidence type="ECO:0000256" key="2">
    <source>
        <dbReference type="ARBA" id="ARBA00009199"/>
    </source>
</evidence>
<evidence type="ECO:0000313" key="8">
    <source>
        <dbReference type="EMBL" id="KAH0966582.1"/>
    </source>
</evidence>
<dbReference type="GeneID" id="68351120"/>
<sequence>MANTETWLAKAQIGRDALEQSIPRHLIAGISNLPGDDQRNVLHFPEERGVLTPEELDMTSQTVDGLLQRYRTGRWTAEAVTLAFLKRATIGQQLLNFAVEFLADPALEAARSLDEKYRQTGALVGPLHGVPISVKEHIGMKGRICNAGFVCNTDSIPEEDAHIVQLLKKAGAVLHVRTNQPQSIMHLDCNNNITGMTLNPHDRRLSPGGSSGGEGASVAFRCSVLGVGTDIGGSIRGPAAFCSVYGFKPTALRNPGHGLAGIFGGQESVHGCVGPLGQCLGDLIRFQKAVLDQEPWETEPSLMPLGWRDVTLSPPSLTVGIMLDDGLVQPHPPITRALLAAEQKLQAAGIKSVRWQPYQHAEGWDIVKQLYFADGAIRLRSALESSGEPMLPLTEHVLSFASPTDLTVLDNWKLNSRRDKYRMEYQALMKSQGVDVILCPTYVGVGALQGQPKYWAYTAVWNILDYPAVVFPSGLCADKTTDAFNSDYQPRSAEDEREWKAYDPELFDSLPISVQLVGRHCRDEEVLQAAKIVEEAIRKGAKDI</sequence>
<dbReference type="EC" id="3.5.1.4" evidence="3"/>
<dbReference type="Gene3D" id="3.90.1300.10">
    <property type="entry name" value="Amidase signature (AS) domain"/>
    <property type="match status" value="1"/>
</dbReference>
<organism evidence="8 9">
    <name type="scientific">Hirsutella rhossiliensis</name>
    <dbReference type="NCBI Taxonomy" id="111463"/>
    <lineage>
        <taxon>Eukaryota</taxon>
        <taxon>Fungi</taxon>
        <taxon>Dikarya</taxon>
        <taxon>Ascomycota</taxon>
        <taxon>Pezizomycotina</taxon>
        <taxon>Sordariomycetes</taxon>
        <taxon>Hypocreomycetidae</taxon>
        <taxon>Hypocreales</taxon>
        <taxon>Ophiocordycipitaceae</taxon>
        <taxon>Hirsutella</taxon>
    </lineage>
</organism>
<dbReference type="PROSITE" id="PS00571">
    <property type="entry name" value="AMIDASES"/>
    <property type="match status" value="1"/>
</dbReference>
<dbReference type="Pfam" id="PF01425">
    <property type="entry name" value="Amidase"/>
    <property type="match status" value="1"/>
</dbReference>
<comment type="caution">
    <text evidence="8">The sequence shown here is derived from an EMBL/GenBank/DDBJ whole genome shotgun (WGS) entry which is preliminary data.</text>
</comment>
<dbReference type="OrthoDB" id="6428749at2759"/>
<evidence type="ECO:0000313" key="9">
    <source>
        <dbReference type="Proteomes" id="UP000824596"/>
    </source>
</evidence>
<dbReference type="InterPro" id="IPR023631">
    <property type="entry name" value="Amidase_dom"/>
</dbReference>
<evidence type="ECO:0000259" key="7">
    <source>
        <dbReference type="Pfam" id="PF01425"/>
    </source>
</evidence>
<feature type="active site" description="Acyl-ester intermediate" evidence="5">
    <location>
        <position position="234"/>
    </location>
</feature>
<feature type="active site" description="Charge relay system" evidence="5">
    <location>
        <position position="135"/>
    </location>
</feature>
<feature type="domain" description="Amidase" evidence="7">
    <location>
        <begin position="80"/>
        <end position="527"/>
    </location>
</feature>
<dbReference type="PANTHER" id="PTHR46072:SF4">
    <property type="entry name" value="AMIDASE C550.07-RELATED"/>
    <property type="match status" value="1"/>
</dbReference>
<protein>
    <recommendedName>
        <fullName evidence="3">amidase</fullName>
        <ecNumber evidence="3">3.5.1.4</ecNumber>
    </recommendedName>
</protein>
<feature type="binding site" evidence="6">
    <location>
        <position position="210"/>
    </location>
    <ligand>
        <name>substrate</name>
    </ligand>
</feature>
<feature type="binding site" evidence="6">
    <location>
        <begin position="231"/>
        <end position="234"/>
    </location>
    <ligand>
        <name>substrate</name>
    </ligand>
</feature>
<evidence type="ECO:0000256" key="6">
    <source>
        <dbReference type="PIRSR" id="PIRSR001221-2"/>
    </source>
</evidence>
<gene>
    <name evidence="8" type="ORF">HRG_01991</name>
</gene>
<feature type="binding site" evidence="6">
    <location>
        <position position="184"/>
    </location>
    <ligand>
        <name>substrate</name>
    </ligand>
</feature>
<feature type="active site" description="Charge relay system" evidence="5">
    <location>
        <position position="210"/>
    </location>
</feature>
<dbReference type="AlphaFoldDB" id="A0A9P8N8I4"/>
<dbReference type="RefSeq" id="XP_044724095.1">
    <property type="nucleotide sequence ID" value="XM_044860462.1"/>
</dbReference>
<dbReference type="GO" id="GO:0004040">
    <property type="term" value="F:amidase activity"/>
    <property type="evidence" value="ECO:0007669"/>
    <property type="project" value="UniProtKB-EC"/>
</dbReference>
<dbReference type="EMBL" id="JAIZPD010000002">
    <property type="protein sequence ID" value="KAH0966582.1"/>
    <property type="molecule type" value="Genomic_DNA"/>
</dbReference>
<dbReference type="SUPFAM" id="SSF75304">
    <property type="entry name" value="Amidase signature (AS) enzymes"/>
    <property type="match status" value="1"/>
</dbReference>
<dbReference type="InterPro" id="IPR036928">
    <property type="entry name" value="AS_sf"/>
</dbReference>
<dbReference type="PANTHER" id="PTHR46072">
    <property type="entry name" value="AMIDASE-RELATED-RELATED"/>
    <property type="match status" value="1"/>
</dbReference>